<protein>
    <submittedName>
        <fullName evidence="1">Uncharacterized protein</fullName>
    </submittedName>
</protein>
<accession>A0AA36BEM3</accession>
<reference evidence="1" key="1">
    <citation type="submission" date="2023-08" db="EMBL/GenBank/DDBJ databases">
        <authorList>
            <person name="Alioto T."/>
            <person name="Alioto T."/>
            <person name="Gomez Garrido J."/>
        </authorList>
    </citation>
    <scope>NUCLEOTIDE SEQUENCE</scope>
</reference>
<dbReference type="EMBL" id="OX597827">
    <property type="protein sequence ID" value="CAI9732643.1"/>
    <property type="molecule type" value="Genomic_DNA"/>
</dbReference>
<dbReference type="Proteomes" id="UP001162480">
    <property type="component" value="Chromosome 14"/>
</dbReference>
<evidence type="ECO:0000313" key="1">
    <source>
        <dbReference type="EMBL" id="CAI9732643.1"/>
    </source>
</evidence>
<evidence type="ECO:0000313" key="2">
    <source>
        <dbReference type="Proteomes" id="UP001162480"/>
    </source>
</evidence>
<keyword evidence="2" id="KW-1185">Reference proteome</keyword>
<proteinExistence type="predicted"/>
<dbReference type="AlphaFoldDB" id="A0AA36BEM3"/>
<organism evidence="1 2">
    <name type="scientific">Octopus vulgaris</name>
    <name type="common">Common octopus</name>
    <dbReference type="NCBI Taxonomy" id="6645"/>
    <lineage>
        <taxon>Eukaryota</taxon>
        <taxon>Metazoa</taxon>
        <taxon>Spiralia</taxon>
        <taxon>Lophotrochozoa</taxon>
        <taxon>Mollusca</taxon>
        <taxon>Cephalopoda</taxon>
        <taxon>Coleoidea</taxon>
        <taxon>Octopodiformes</taxon>
        <taxon>Octopoda</taxon>
        <taxon>Incirrata</taxon>
        <taxon>Octopodidae</taxon>
        <taxon>Octopus</taxon>
    </lineage>
</organism>
<gene>
    <name evidence="1" type="ORF">OCTVUL_1B016168</name>
</gene>
<name>A0AA36BEM3_OCTVU</name>
<sequence>MLPTLLDGHVLFRSAIERAVQRKHYIKQDEAEQTCLILTEKEQKEALQCPFSHQEETHDISIIKGT</sequence>